<dbReference type="InterPro" id="IPR032675">
    <property type="entry name" value="LRR_dom_sf"/>
</dbReference>
<dbReference type="eggNOG" id="KOG0619">
    <property type="taxonomic scope" value="Eukaryota"/>
</dbReference>
<reference evidence="6" key="2">
    <citation type="submission" date="2025-08" db="UniProtKB">
        <authorList>
            <consortium name="Ensembl"/>
        </authorList>
    </citation>
    <scope>IDENTIFICATION</scope>
</reference>
<dbReference type="InterPro" id="IPR013783">
    <property type="entry name" value="Ig-like_fold"/>
</dbReference>
<dbReference type="STRING" id="28377.ENSACAP00000003216"/>
<evidence type="ECO:0000313" key="6">
    <source>
        <dbReference type="Ensembl" id="ENSACAP00000003216.4"/>
    </source>
</evidence>
<dbReference type="GeneTree" id="ENSGT00940000161448"/>
<feature type="transmembrane region" description="Helical" evidence="4">
    <location>
        <begin position="769"/>
        <end position="792"/>
    </location>
</feature>
<dbReference type="SMART" id="SM00369">
    <property type="entry name" value="LRR_TYP"/>
    <property type="match status" value="4"/>
</dbReference>
<dbReference type="CTD" id="164312"/>
<dbReference type="CDD" id="cd00063">
    <property type="entry name" value="FN3"/>
    <property type="match status" value="1"/>
</dbReference>
<proteinExistence type="predicted"/>
<dbReference type="KEGG" id="acs:100567441"/>
<dbReference type="Proteomes" id="UP000001646">
    <property type="component" value="Chromosome 1"/>
</dbReference>
<dbReference type="PANTHER" id="PTHR24366:SF171">
    <property type="entry name" value="LEUCINE RICH REPEAT NEURONAL 4"/>
    <property type="match status" value="1"/>
</dbReference>
<dbReference type="InterPro" id="IPR036116">
    <property type="entry name" value="FN3_sf"/>
</dbReference>
<dbReference type="Bgee" id="ENSACAG00000003314">
    <property type="expression patterns" value="Expressed in forelimb bud and 4 other cell types or tissues"/>
</dbReference>
<keyword evidence="4" id="KW-1133">Transmembrane helix</keyword>
<evidence type="ECO:0000256" key="4">
    <source>
        <dbReference type="SAM" id="Phobius"/>
    </source>
</evidence>
<dbReference type="GO" id="GO:0008542">
    <property type="term" value="P:visual learning"/>
    <property type="evidence" value="ECO:0007669"/>
    <property type="project" value="Ensembl"/>
</dbReference>
<dbReference type="GO" id="GO:0005886">
    <property type="term" value="C:plasma membrane"/>
    <property type="evidence" value="ECO:0007669"/>
    <property type="project" value="Ensembl"/>
</dbReference>
<dbReference type="InterPro" id="IPR001611">
    <property type="entry name" value="Leu-rich_rpt"/>
</dbReference>
<feature type="region of interest" description="Disordered" evidence="3">
    <location>
        <begin position="560"/>
        <end position="586"/>
    </location>
</feature>
<evidence type="ECO:0000256" key="1">
    <source>
        <dbReference type="ARBA" id="ARBA00022614"/>
    </source>
</evidence>
<dbReference type="PROSITE" id="PS50853">
    <property type="entry name" value="FN3"/>
    <property type="match status" value="1"/>
</dbReference>
<dbReference type="InterPro" id="IPR003961">
    <property type="entry name" value="FN3_dom"/>
</dbReference>
<dbReference type="GeneID" id="100567441"/>
<sequence>MLLLRITGMFIPRGGRSRGPISLTDSFAAGFLFIWKMLQGAAMSCLLACFFLLVQAVAAKPTEKPAPEMQRDMTAFLQLVNQNIWEENINLTSLPCEDMKTQVWTTLRLKNQGLTSFPACLPEHLEHLDLSVNLLPEFHSQDVAYLPMLQVLSLRQNNIQQVMWEAGSLSNLHYLDLSFNQLSSLPECNSFTMENLKWLSLAGNPITEIQPFAFSCYPQLHFVNLSSTWLGKDGQQGIGESAFAIRLLHVGDSNSKAESAINVLDLSMTFLERIHEDWIKDLPRLSSLYLTNMRRLRSLEGAVFQHMLHLKELDCRDSPALSLVETESFRHTPQLAFLLLQNCNLSSLHEWDLGSSNNLVINLYGNPLTCHCENSWLIARQDKIVLQRESETVCYTAAETKSASLSGSKLLSNLYEDCQEQESAHSTPLFTQGNTYSTSLTITIDTLQDASALPHEWHSISFAPESTPMNRGDTTHVTLGDTSKQGSTKTDLLAYKEEIINGSTDMSLIITAAAITSSAKPGQHTTEQSLVDTVETGERKQDATTVNTIIRLEETQRHIDLESPTTEPTEQEGLFSPLSTAPSDQTMPSLQIPTKTSTQPNLAIADNPNYYTDDYDYDKEEKESVSDTLGPCDYDPCRHLQKPCVDLQELSPCLCPGISDEFTIPDPPRLWDITEIRDTSVAIHWCAPYSAVRSYQLAYKPQGSKKNYTISGEIYTTARQYTLYNLLPASTYQVCVIASNKAGPSTTTDGNGQSAPCSTFSTKSSYKPVFAALGVTSGVFLITTIMLSVCLCRKWRAPRLEQYNMDLVSYKNPAFDYSLK</sequence>
<protein>
    <submittedName>
        <fullName evidence="6">Leucine rich repeat neuronal 4</fullName>
    </submittedName>
</protein>
<dbReference type="OrthoDB" id="676979at2759"/>
<evidence type="ECO:0000256" key="3">
    <source>
        <dbReference type="SAM" id="MobiDB-lite"/>
    </source>
</evidence>
<evidence type="ECO:0000313" key="7">
    <source>
        <dbReference type="Proteomes" id="UP000001646"/>
    </source>
</evidence>
<name>G1KBS1_ANOCA</name>
<keyword evidence="1" id="KW-0433">Leucine-rich repeat</keyword>
<dbReference type="InParanoid" id="G1KBS1"/>
<keyword evidence="7" id="KW-1185">Reference proteome</keyword>
<accession>G1KBS1</accession>
<evidence type="ECO:0000256" key="2">
    <source>
        <dbReference type="ARBA" id="ARBA00022737"/>
    </source>
</evidence>
<gene>
    <name evidence="6" type="primary">LRRN4</name>
</gene>
<organism evidence="6 7">
    <name type="scientific">Anolis carolinensis</name>
    <name type="common">Green anole</name>
    <name type="synonym">American chameleon</name>
    <dbReference type="NCBI Taxonomy" id="28377"/>
    <lineage>
        <taxon>Eukaryota</taxon>
        <taxon>Metazoa</taxon>
        <taxon>Chordata</taxon>
        <taxon>Craniata</taxon>
        <taxon>Vertebrata</taxon>
        <taxon>Euteleostomi</taxon>
        <taxon>Lepidosauria</taxon>
        <taxon>Squamata</taxon>
        <taxon>Bifurcata</taxon>
        <taxon>Unidentata</taxon>
        <taxon>Episquamata</taxon>
        <taxon>Toxicofera</taxon>
        <taxon>Iguania</taxon>
        <taxon>Dactyloidae</taxon>
        <taxon>Anolis</taxon>
    </lineage>
</organism>
<keyword evidence="4" id="KW-0812">Transmembrane</keyword>
<evidence type="ECO:0000259" key="5">
    <source>
        <dbReference type="PROSITE" id="PS50853"/>
    </source>
</evidence>
<reference evidence="6 7" key="1">
    <citation type="submission" date="2009-12" db="EMBL/GenBank/DDBJ databases">
        <title>The Genome Sequence of Anolis carolinensis (Green Anole Lizard).</title>
        <authorList>
            <consortium name="The Genome Sequencing Platform"/>
            <person name="Di Palma F."/>
            <person name="Alfoldi J."/>
            <person name="Heiman D."/>
            <person name="Young S."/>
            <person name="Grabherr M."/>
            <person name="Johnson J."/>
            <person name="Lander E.S."/>
            <person name="Lindblad-Toh K."/>
        </authorList>
    </citation>
    <scope>NUCLEOTIDE SEQUENCE [LARGE SCALE GENOMIC DNA]</scope>
    <source>
        <strain evidence="6 7">JBL SC #1</strain>
    </source>
</reference>
<dbReference type="Gene3D" id="2.60.40.10">
    <property type="entry name" value="Immunoglobulins"/>
    <property type="match status" value="1"/>
</dbReference>
<dbReference type="Ensembl" id="ENSACAT00000003299.4">
    <property type="protein sequence ID" value="ENSACAP00000003216.4"/>
    <property type="gene ID" value="ENSACAG00000003314.4"/>
</dbReference>
<dbReference type="SUPFAM" id="SSF52058">
    <property type="entry name" value="L domain-like"/>
    <property type="match status" value="1"/>
</dbReference>
<dbReference type="PANTHER" id="PTHR24366">
    <property type="entry name" value="IG(IMMUNOGLOBULIN) AND LRR(LEUCINE RICH REPEAT) DOMAINS"/>
    <property type="match status" value="1"/>
</dbReference>
<dbReference type="SUPFAM" id="SSF49265">
    <property type="entry name" value="Fibronectin type III"/>
    <property type="match status" value="1"/>
</dbReference>
<feature type="compositionally biased region" description="Polar residues" evidence="3">
    <location>
        <begin position="577"/>
        <end position="586"/>
    </location>
</feature>
<dbReference type="Gene3D" id="3.80.10.10">
    <property type="entry name" value="Ribonuclease Inhibitor"/>
    <property type="match status" value="2"/>
</dbReference>
<dbReference type="InterPro" id="IPR003591">
    <property type="entry name" value="Leu-rich_rpt_typical-subtyp"/>
</dbReference>
<reference evidence="6" key="3">
    <citation type="submission" date="2025-09" db="UniProtKB">
        <authorList>
            <consortium name="Ensembl"/>
        </authorList>
    </citation>
    <scope>IDENTIFICATION</scope>
</reference>
<keyword evidence="4" id="KW-0472">Membrane</keyword>
<dbReference type="Pfam" id="PF13855">
    <property type="entry name" value="LRR_8"/>
    <property type="match status" value="2"/>
</dbReference>
<dbReference type="HOGENOM" id="CLU_022697_0_0_1"/>
<dbReference type="AlphaFoldDB" id="G1KBS1"/>
<dbReference type="Pfam" id="PF00041">
    <property type="entry name" value="fn3"/>
    <property type="match status" value="1"/>
</dbReference>
<dbReference type="GO" id="GO:0007616">
    <property type="term" value="P:long-term memory"/>
    <property type="evidence" value="ECO:0007669"/>
    <property type="project" value="Ensembl"/>
</dbReference>
<dbReference type="PROSITE" id="PS51450">
    <property type="entry name" value="LRR"/>
    <property type="match status" value="2"/>
</dbReference>
<keyword evidence="2" id="KW-0677">Repeat</keyword>
<feature type="domain" description="Fibronectin type-III" evidence="5">
    <location>
        <begin position="664"/>
        <end position="765"/>
    </location>
</feature>
<dbReference type="SMART" id="SM00060">
    <property type="entry name" value="FN3"/>
    <property type="match status" value="1"/>
</dbReference>